<reference evidence="1" key="1">
    <citation type="journal article" date="2014" name="Front. Microbiol.">
        <title>High frequency of phylogenetically diverse reductive dehalogenase-homologous genes in deep subseafloor sedimentary metagenomes.</title>
        <authorList>
            <person name="Kawai M."/>
            <person name="Futagami T."/>
            <person name="Toyoda A."/>
            <person name="Takaki Y."/>
            <person name="Nishi S."/>
            <person name="Hori S."/>
            <person name="Arai W."/>
            <person name="Tsubouchi T."/>
            <person name="Morono Y."/>
            <person name="Uchiyama I."/>
            <person name="Ito T."/>
            <person name="Fujiyama A."/>
            <person name="Inagaki F."/>
            <person name="Takami H."/>
        </authorList>
    </citation>
    <scope>NUCLEOTIDE SEQUENCE</scope>
    <source>
        <strain evidence="1">Expedition CK06-06</strain>
    </source>
</reference>
<dbReference type="EMBL" id="BARV01032159">
    <property type="protein sequence ID" value="GAI32679.1"/>
    <property type="molecule type" value="Genomic_DNA"/>
</dbReference>
<dbReference type="AlphaFoldDB" id="X1PP70"/>
<organism evidence="1">
    <name type="scientific">marine sediment metagenome</name>
    <dbReference type="NCBI Taxonomy" id="412755"/>
    <lineage>
        <taxon>unclassified sequences</taxon>
        <taxon>metagenomes</taxon>
        <taxon>ecological metagenomes</taxon>
    </lineage>
</organism>
<gene>
    <name evidence="1" type="ORF">S06H3_50752</name>
</gene>
<name>X1PP70_9ZZZZ</name>
<accession>X1PP70</accession>
<comment type="caution">
    <text evidence="1">The sequence shown here is derived from an EMBL/GenBank/DDBJ whole genome shotgun (WGS) entry which is preliminary data.</text>
</comment>
<sequence length="154" mass="18173">MRGQCYYTLSSLSKSTGISVSTLKRDIRENKLKTDKLKRKYKIALFELKNYLSPEKFEDFFNNQYLSEERLFNVVGIEHSYWKHTLLLQSPDWDYILVFTKKPNTIGEMVKVGLDPVCELERKTITSDQFISLLQSNQFTSVSKYEEYKLSENN</sequence>
<protein>
    <recommendedName>
        <fullName evidence="2">Helix-turn-helix domain-containing protein</fullName>
    </recommendedName>
</protein>
<evidence type="ECO:0008006" key="2">
    <source>
        <dbReference type="Google" id="ProtNLM"/>
    </source>
</evidence>
<proteinExistence type="predicted"/>
<evidence type="ECO:0000313" key="1">
    <source>
        <dbReference type="EMBL" id="GAI32679.1"/>
    </source>
</evidence>